<feature type="signal peptide" evidence="2">
    <location>
        <begin position="1"/>
        <end position="21"/>
    </location>
</feature>
<gene>
    <name evidence="3" type="ORF">SHI21_16520</name>
</gene>
<feature type="region of interest" description="Disordered" evidence="1">
    <location>
        <begin position="351"/>
        <end position="370"/>
    </location>
</feature>
<name>A0ABU5VY04_9BACT</name>
<dbReference type="RefSeq" id="WP_323578008.1">
    <property type="nucleotide sequence ID" value="NZ_JAYGJQ010000002.1"/>
</dbReference>
<comment type="caution">
    <text evidence="3">The sequence shown here is derived from an EMBL/GenBank/DDBJ whole genome shotgun (WGS) entry which is preliminary data.</text>
</comment>
<dbReference type="EMBL" id="JAYGJQ010000002">
    <property type="protein sequence ID" value="MEA9357837.1"/>
    <property type="molecule type" value="Genomic_DNA"/>
</dbReference>
<evidence type="ECO:0000313" key="4">
    <source>
        <dbReference type="Proteomes" id="UP001302274"/>
    </source>
</evidence>
<organism evidence="3 4">
    <name type="scientific">Bacteriovorax antarcticus</name>
    <dbReference type="NCBI Taxonomy" id="3088717"/>
    <lineage>
        <taxon>Bacteria</taxon>
        <taxon>Pseudomonadati</taxon>
        <taxon>Bdellovibrionota</taxon>
        <taxon>Bacteriovoracia</taxon>
        <taxon>Bacteriovoracales</taxon>
        <taxon>Bacteriovoracaceae</taxon>
        <taxon>Bacteriovorax</taxon>
    </lineage>
</organism>
<sequence length="461" mass="50643">MLHKRQLIFSLILLAITTACSTGPSNTSVNAPQVDTSTVRTVASSNAGIEYPAAATFDLRTNLGKTYTSFLKAKIKPTLDKLSDSSNGGGGGFDNIGANAFLTQSEHLDLKTLRSYKGAKWNRTKKAYEGGLENHEIEKVYNTLKKIKPRSTVDSLTYFQREDKTWYTKNDMSLALKEAKINAAPFDLATLYALTGGIGVKVKLDDNNYNYHVLYKTGKTKPHEEVMSGRSFASSPAHGAADATDPEYLRDLRKYLLATKDLKPFYRAIILALANSDTSGWAQVSDFGQSVLSDFFTVYTAEADRHLMVNLQQGNHPWEIDLAAVTFISAVSAKTSKVVTGGVQIESDLNGWFAPSPNNKPDGPQRSGIGITRKDRQKLQRAIHTYEMGTPDGKRLIADIQAIVGTRNKNDVIQDVFEYLSSNSTPETMGAKANTLADLMARFVEASHNDAEEILKLIPVQ</sequence>
<evidence type="ECO:0008006" key="5">
    <source>
        <dbReference type="Google" id="ProtNLM"/>
    </source>
</evidence>
<evidence type="ECO:0000313" key="3">
    <source>
        <dbReference type="EMBL" id="MEA9357837.1"/>
    </source>
</evidence>
<keyword evidence="2" id="KW-0732">Signal</keyword>
<proteinExistence type="predicted"/>
<protein>
    <recommendedName>
        <fullName evidence="5">Lipoprotein</fullName>
    </recommendedName>
</protein>
<dbReference type="Proteomes" id="UP001302274">
    <property type="component" value="Unassembled WGS sequence"/>
</dbReference>
<dbReference type="PROSITE" id="PS51257">
    <property type="entry name" value="PROKAR_LIPOPROTEIN"/>
    <property type="match status" value="1"/>
</dbReference>
<accession>A0ABU5VY04</accession>
<reference evidence="3 4" key="1">
    <citation type="submission" date="2023-11" db="EMBL/GenBank/DDBJ databases">
        <title>A Novel Polar Bacteriovorax (B. antarcticus) Isolated from the Biocrust in Antarctica.</title>
        <authorList>
            <person name="Mun W."/>
            <person name="Choi S.Y."/>
            <person name="Mitchell R.J."/>
        </authorList>
    </citation>
    <scope>NUCLEOTIDE SEQUENCE [LARGE SCALE GENOMIC DNA]</scope>
    <source>
        <strain evidence="3 4">PP10</strain>
    </source>
</reference>
<keyword evidence="4" id="KW-1185">Reference proteome</keyword>
<feature type="chain" id="PRO_5046512056" description="Lipoprotein" evidence="2">
    <location>
        <begin position="22"/>
        <end position="461"/>
    </location>
</feature>
<evidence type="ECO:0000256" key="1">
    <source>
        <dbReference type="SAM" id="MobiDB-lite"/>
    </source>
</evidence>
<evidence type="ECO:0000256" key="2">
    <source>
        <dbReference type="SAM" id="SignalP"/>
    </source>
</evidence>